<dbReference type="Pfam" id="PF02581">
    <property type="entry name" value="TMP-TENI"/>
    <property type="match status" value="1"/>
</dbReference>
<dbReference type="PANTHER" id="PTHR20857">
    <property type="entry name" value="THIAMINE-PHOSPHATE PYROPHOSPHORYLASE"/>
    <property type="match status" value="1"/>
</dbReference>
<evidence type="ECO:0000256" key="2">
    <source>
        <dbReference type="ARBA" id="ARBA00022977"/>
    </source>
</evidence>
<gene>
    <name evidence="4" type="ORF">CSCA_2659</name>
</gene>
<dbReference type="PANTHER" id="PTHR20857:SF15">
    <property type="entry name" value="THIAMINE-PHOSPHATE SYNTHASE"/>
    <property type="match status" value="1"/>
</dbReference>
<dbReference type="Proteomes" id="UP000033115">
    <property type="component" value="Chromosome"/>
</dbReference>
<dbReference type="AlphaFoldDB" id="A0A0E3M6N9"/>
<accession>A0A0E3M6N9</accession>
<dbReference type="KEGG" id="csq:CSCA_2659"/>
<protein>
    <submittedName>
        <fullName evidence="4">Putative thiamine-phosphate pyrophosphorylase</fullName>
    </submittedName>
</protein>
<dbReference type="GO" id="GO:0005737">
    <property type="term" value="C:cytoplasm"/>
    <property type="evidence" value="ECO:0007669"/>
    <property type="project" value="TreeGrafter"/>
</dbReference>
<reference evidence="4 5" key="1">
    <citation type="journal article" date="2015" name="J. Biotechnol.">
        <title>Complete genome sequence of a malodorant-producing acetogen, Clostridium scatologenes ATCC 25775(T).</title>
        <authorList>
            <person name="Zhu Z."/>
            <person name="Guo T."/>
            <person name="Zheng H."/>
            <person name="Song T."/>
            <person name="Ouyang P."/>
            <person name="Xie J."/>
        </authorList>
    </citation>
    <scope>NUCLEOTIDE SEQUENCE [LARGE SCALE GENOMIC DNA]</scope>
    <source>
        <strain evidence="4 5">ATCC 25775</strain>
    </source>
</reference>
<evidence type="ECO:0000313" key="5">
    <source>
        <dbReference type="Proteomes" id="UP000033115"/>
    </source>
</evidence>
<dbReference type="RefSeq" id="WP_029161619.1">
    <property type="nucleotide sequence ID" value="NZ_CP009933.1"/>
</dbReference>
<dbReference type="STRING" id="1548.CSCA_2659"/>
<evidence type="ECO:0000313" key="4">
    <source>
        <dbReference type="EMBL" id="AKA69784.1"/>
    </source>
</evidence>
<dbReference type="CDD" id="cd00564">
    <property type="entry name" value="TMP_TenI"/>
    <property type="match status" value="1"/>
</dbReference>
<evidence type="ECO:0000259" key="3">
    <source>
        <dbReference type="Pfam" id="PF02581"/>
    </source>
</evidence>
<dbReference type="GO" id="GO:0009228">
    <property type="term" value="P:thiamine biosynthetic process"/>
    <property type="evidence" value="ECO:0007669"/>
    <property type="project" value="UniProtKB-KW"/>
</dbReference>
<dbReference type="EMBL" id="CP009933">
    <property type="protein sequence ID" value="AKA69784.1"/>
    <property type="molecule type" value="Genomic_DNA"/>
</dbReference>
<sequence length="195" mass="21469">MFNLKESKKIYIVTNRHLIEKSSNLCEAIEKCAFKGADGVILREKDLEYEALKHLGEKIKIITDKYNIPLIINGNIKVALDINAYGFHTGFENFKNMKGNESICEKIAVGVSVHKTEEAVEAERLGANYLLAGHIFKTDCKLGLKGRGIGFLEKICENVTIPVIAIGGIKEDNIKKVLNTKACGVAIMSSAMKIG</sequence>
<comment type="pathway">
    <text evidence="1">Cofactor biosynthesis; thiamine diphosphate biosynthesis.</text>
</comment>
<dbReference type="InterPro" id="IPR013785">
    <property type="entry name" value="Aldolase_TIM"/>
</dbReference>
<evidence type="ECO:0000256" key="1">
    <source>
        <dbReference type="ARBA" id="ARBA00004948"/>
    </source>
</evidence>
<organism evidence="4 5">
    <name type="scientific">Clostridium scatologenes</name>
    <dbReference type="NCBI Taxonomy" id="1548"/>
    <lineage>
        <taxon>Bacteria</taxon>
        <taxon>Bacillati</taxon>
        <taxon>Bacillota</taxon>
        <taxon>Clostridia</taxon>
        <taxon>Eubacteriales</taxon>
        <taxon>Clostridiaceae</taxon>
        <taxon>Clostridium</taxon>
    </lineage>
</organism>
<dbReference type="InterPro" id="IPR022998">
    <property type="entry name" value="ThiamineP_synth_TenI"/>
</dbReference>
<dbReference type="InterPro" id="IPR036206">
    <property type="entry name" value="ThiamineP_synth_sf"/>
</dbReference>
<feature type="domain" description="Thiamine phosphate synthase/TenI" evidence="3">
    <location>
        <begin position="10"/>
        <end position="190"/>
    </location>
</feature>
<dbReference type="SUPFAM" id="SSF51391">
    <property type="entry name" value="Thiamin phosphate synthase"/>
    <property type="match status" value="1"/>
</dbReference>
<dbReference type="GO" id="GO:0004789">
    <property type="term" value="F:thiamine-phosphate diphosphorylase activity"/>
    <property type="evidence" value="ECO:0007669"/>
    <property type="project" value="TreeGrafter"/>
</dbReference>
<keyword evidence="5" id="KW-1185">Reference proteome</keyword>
<name>A0A0E3M6N9_CLOSL</name>
<proteinExistence type="predicted"/>
<keyword evidence="2" id="KW-0784">Thiamine biosynthesis</keyword>
<dbReference type="HOGENOM" id="CLU_018272_3_4_9"/>
<dbReference type="Gene3D" id="3.20.20.70">
    <property type="entry name" value="Aldolase class I"/>
    <property type="match status" value="1"/>
</dbReference>